<dbReference type="PANTHER" id="PTHR43395">
    <property type="entry name" value="SENSOR HISTIDINE KINASE CHEA"/>
    <property type="match status" value="1"/>
</dbReference>
<organism evidence="19 21">
    <name type="scientific">Alicyclobacillus mengziensis</name>
    <dbReference type="NCBI Taxonomy" id="2931921"/>
    <lineage>
        <taxon>Bacteria</taxon>
        <taxon>Bacillati</taxon>
        <taxon>Bacillota</taxon>
        <taxon>Bacilli</taxon>
        <taxon>Bacillales</taxon>
        <taxon>Alicyclobacillaceae</taxon>
        <taxon>Alicyclobacillus</taxon>
    </lineage>
</organism>
<reference evidence="19 21" key="1">
    <citation type="submission" date="2021-02" db="EMBL/GenBank/DDBJ databases">
        <title>Alicyclobacillus curvatus sp. nov. and Alicyclobacillus mengziensis sp. nov., two acidophilic bacteria isolated from acid mine drainage.</title>
        <authorList>
            <person name="Huang Y."/>
        </authorList>
    </citation>
    <scope>NUCLEOTIDE SEQUENCE [LARGE SCALE GENOMIC DNA]</scope>
    <source>
        <strain evidence="19 21">S30H14</strain>
    </source>
</reference>
<evidence type="ECO:0000256" key="7">
    <source>
        <dbReference type="ARBA" id="ARBA00022553"/>
    </source>
</evidence>
<dbReference type="Gene3D" id="1.10.287.560">
    <property type="entry name" value="Histidine kinase CheA-like, homodimeric domain"/>
    <property type="match status" value="1"/>
</dbReference>
<dbReference type="Pfam" id="PF01584">
    <property type="entry name" value="CheW"/>
    <property type="match status" value="1"/>
</dbReference>
<keyword evidence="10" id="KW-0418">Kinase</keyword>
<evidence type="ECO:0000259" key="16">
    <source>
        <dbReference type="PROSITE" id="PS50109"/>
    </source>
</evidence>
<dbReference type="SUPFAM" id="SSF47226">
    <property type="entry name" value="Histidine-containing phosphotransfer domain, HPT domain"/>
    <property type="match status" value="1"/>
</dbReference>
<dbReference type="InterPro" id="IPR036641">
    <property type="entry name" value="HPT_dom_sf"/>
</dbReference>
<dbReference type="SUPFAM" id="SSF55874">
    <property type="entry name" value="ATPase domain of HSP90 chaperone/DNA topoisomerase II/histidine kinase"/>
    <property type="match status" value="1"/>
</dbReference>
<evidence type="ECO:0000256" key="10">
    <source>
        <dbReference type="ARBA" id="ARBA00022777"/>
    </source>
</evidence>
<dbReference type="GO" id="GO:0006935">
    <property type="term" value="P:chemotaxis"/>
    <property type="evidence" value="ECO:0007669"/>
    <property type="project" value="UniProtKB-KW"/>
</dbReference>
<keyword evidence="5" id="KW-0963">Cytoplasm</keyword>
<keyword evidence="7 14" id="KW-0597">Phosphoprotein</keyword>
<dbReference type="PROSITE" id="PS50851">
    <property type="entry name" value="CHEW"/>
    <property type="match status" value="1"/>
</dbReference>
<dbReference type="EC" id="2.7.13.3" evidence="3"/>
<dbReference type="SMART" id="SM00387">
    <property type="entry name" value="HATPase_c"/>
    <property type="match status" value="1"/>
</dbReference>
<dbReference type="InterPro" id="IPR051315">
    <property type="entry name" value="Bact_Chemotaxis_CheA"/>
</dbReference>
<dbReference type="InterPro" id="IPR002545">
    <property type="entry name" value="CheW-lke_dom"/>
</dbReference>
<dbReference type="PRINTS" id="PR00344">
    <property type="entry name" value="BCTRLSENSOR"/>
</dbReference>
<feature type="domain" description="CheW-like" evidence="17">
    <location>
        <begin position="556"/>
        <end position="690"/>
    </location>
</feature>
<gene>
    <name evidence="19" type="ORF">JZ786_24125</name>
    <name evidence="20" type="ORF">JZ786_24255</name>
</gene>
<evidence type="ECO:0000256" key="11">
    <source>
        <dbReference type="ARBA" id="ARBA00022840"/>
    </source>
</evidence>
<feature type="compositionally biased region" description="Polar residues" evidence="15">
    <location>
        <begin position="252"/>
        <end position="261"/>
    </location>
</feature>
<evidence type="ECO:0000256" key="13">
    <source>
        <dbReference type="ARBA" id="ARBA00035100"/>
    </source>
</evidence>
<dbReference type="InterPro" id="IPR037052">
    <property type="entry name" value="CheA-like_P2_sf"/>
</dbReference>
<dbReference type="InterPro" id="IPR005467">
    <property type="entry name" value="His_kinase_dom"/>
</dbReference>
<keyword evidence="11" id="KW-0067">ATP-binding</keyword>
<dbReference type="Pfam" id="PF02895">
    <property type="entry name" value="H-kinase_dim"/>
    <property type="match status" value="1"/>
</dbReference>
<dbReference type="PROSITE" id="PS50894">
    <property type="entry name" value="HPT"/>
    <property type="match status" value="1"/>
</dbReference>
<dbReference type="CDD" id="cd00731">
    <property type="entry name" value="CheA_reg"/>
    <property type="match status" value="1"/>
</dbReference>
<evidence type="ECO:0000256" key="12">
    <source>
        <dbReference type="ARBA" id="ARBA00023012"/>
    </source>
</evidence>
<dbReference type="GO" id="GO:0005737">
    <property type="term" value="C:cytoplasm"/>
    <property type="evidence" value="ECO:0007669"/>
    <property type="project" value="UniProtKB-SubCell"/>
</dbReference>
<dbReference type="Gene3D" id="2.30.30.40">
    <property type="entry name" value="SH3 Domains"/>
    <property type="match status" value="1"/>
</dbReference>
<protein>
    <recommendedName>
        <fullName evidence="4">Chemotaxis protein CheA</fullName>
        <ecNumber evidence="3">2.7.13.3</ecNumber>
    </recommendedName>
</protein>
<feature type="region of interest" description="Disordered" evidence="15">
    <location>
        <begin position="252"/>
        <end position="300"/>
    </location>
</feature>
<dbReference type="KEGG" id="afx:JZ786_24125"/>
<dbReference type="EMBL" id="CP071182">
    <property type="protein sequence ID" value="QSO47457.1"/>
    <property type="molecule type" value="Genomic_DNA"/>
</dbReference>
<dbReference type="SUPFAM" id="SSF55052">
    <property type="entry name" value="CheY-binding domain of CheA"/>
    <property type="match status" value="1"/>
</dbReference>
<dbReference type="InterPro" id="IPR036890">
    <property type="entry name" value="HATPase_C_sf"/>
</dbReference>
<evidence type="ECO:0000256" key="5">
    <source>
        <dbReference type="ARBA" id="ARBA00022490"/>
    </source>
</evidence>
<sequence>MNTSDFMGAFLEELDEMLVQMEQKIIELEANGDDDDTIQELFRVAHTLKGSCAAMGFEDMKDLTHEMEQVLDEVRNHRLHVSSDMIQLLFQCFDGLQDFKTSVSSDEEPNVQVDRLISALRSFLAGKNLDEESVRKSASADTTEMMLTTEAQLRALEAVKQGQRGYRVVFYFDHSSIMRGVRAYLAVDSLRELGDVLQVTPQLEEMESTEDDELSNFEVVFVTQAEPDGVRSRVATSEYARVDVFTLEQNDQADASKSVSNEPDDTSEKISPVKALDTRQVSEEGPPKQAAHRPKRKAQSVRVDVEQLETLMNLVGELVIDQARLEQVNRNLSKRYKADRDVTTLGDVSTHVSRIVGELQANIMTARMLPIESLFDRFPRVVRDLAHALNKDVHLSIEGKETRLDRTVIEEIADPLIHLIRNAVDHGIEPVERRVQAGKPETGTISLKASHEDNRVVITVQDDGAGMDAKRIRQAAIDKGVITQEEADQLSETECLYLIFRAGFSTADKLTDISGRGVGMDIVRNNIEHLNGTIEIHTELGKGTIFRITLPLTLAIIKGLLVGVADRTFVIPISNVFEIVRIQPDSIQSVHGRPTILLRGQATPVVYLREYFHLHDEPAVKKYLPVVVVGAGERRIAMVVDELNGNQEIVKKTLADRVETPDGIAGATILGDGLVGLILDIATISKSREQSGRRR</sequence>
<keyword evidence="9" id="KW-0547">Nucleotide-binding</keyword>
<evidence type="ECO:0000259" key="18">
    <source>
        <dbReference type="PROSITE" id="PS50894"/>
    </source>
</evidence>
<dbReference type="CDD" id="cd16916">
    <property type="entry name" value="HATPase_CheA-like"/>
    <property type="match status" value="1"/>
</dbReference>
<proteinExistence type="predicted"/>
<dbReference type="SMART" id="SM00260">
    <property type="entry name" value="CheW"/>
    <property type="match status" value="1"/>
</dbReference>
<dbReference type="PROSITE" id="PS50109">
    <property type="entry name" value="HIS_KIN"/>
    <property type="match status" value="1"/>
</dbReference>
<dbReference type="PANTHER" id="PTHR43395:SF10">
    <property type="entry name" value="CHEMOTAXIS PROTEIN CHEA"/>
    <property type="match status" value="1"/>
</dbReference>
<dbReference type="InterPro" id="IPR037006">
    <property type="entry name" value="CheA-like_homodim_sf"/>
</dbReference>
<dbReference type="Gene3D" id="1.20.120.160">
    <property type="entry name" value="HPT domain"/>
    <property type="match status" value="1"/>
</dbReference>
<dbReference type="InterPro" id="IPR008207">
    <property type="entry name" value="Sig_transdc_His_kin_Hpt_dom"/>
</dbReference>
<dbReference type="SMART" id="SM01231">
    <property type="entry name" value="H-kinase_dim"/>
    <property type="match status" value="1"/>
</dbReference>
<dbReference type="KEGG" id="afx:JZ786_24255"/>
<dbReference type="Gene3D" id="3.30.565.10">
    <property type="entry name" value="Histidine kinase-like ATPase, C-terminal domain"/>
    <property type="match status" value="1"/>
</dbReference>
<evidence type="ECO:0000256" key="3">
    <source>
        <dbReference type="ARBA" id="ARBA00012438"/>
    </source>
</evidence>
<dbReference type="RefSeq" id="WP_206656784.1">
    <property type="nucleotide sequence ID" value="NZ_CP071182.1"/>
</dbReference>
<feature type="compositionally biased region" description="Basic residues" evidence="15">
    <location>
        <begin position="290"/>
        <end position="299"/>
    </location>
</feature>
<dbReference type="Proteomes" id="UP000663505">
    <property type="component" value="Chromosome"/>
</dbReference>
<keyword evidence="6" id="KW-0145">Chemotaxis</keyword>
<keyword evidence="21" id="KW-1185">Reference proteome</keyword>
<evidence type="ECO:0000256" key="15">
    <source>
        <dbReference type="SAM" id="MobiDB-lite"/>
    </source>
</evidence>
<dbReference type="SUPFAM" id="SSF50341">
    <property type="entry name" value="CheW-like"/>
    <property type="match status" value="1"/>
</dbReference>
<dbReference type="InterPro" id="IPR003594">
    <property type="entry name" value="HATPase_dom"/>
</dbReference>
<feature type="domain" description="HPt" evidence="18">
    <location>
        <begin position="1"/>
        <end position="103"/>
    </location>
</feature>
<dbReference type="Pfam" id="PF07194">
    <property type="entry name" value="P2"/>
    <property type="match status" value="1"/>
</dbReference>
<dbReference type="InterPro" id="IPR036061">
    <property type="entry name" value="CheW-like_dom_sf"/>
</dbReference>
<dbReference type="Pfam" id="PF01627">
    <property type="entry name" value="Hpt"/>
    <property type="match status" value="1"/>
</dbReference>
<dbReference type="FunFam" id="3.30.565.10:FF:000016">
    <property type="entry name" value="Chemotaxis protein CheA, putative"/>
    <property type="match status" value="1"/>
</dbReference>
<feature type="modified residue" description="Phosphohistidine" evidence="14">
    <location>
        <position position="46"/>
    </location>
</feature>
<dbReference type="GO" id="GO:0005524">
    <property type="term" value="F:ATP binding"/>
    <property type="evidence" value="ECO:0007669"/>
    <property type="project" value="UniProtKB-KW"/>
</dbReference>
<dbReference type="CDD" id="cd00088">
    <property type="entry name" value="HPT"/>
    <property type="match status" value="1"/>
</dbReference>
<evidence type="ECO:0000313" key="19">
    <source>
        <dbReference type="EMBL" id="QSO47433.1"/>
    </source>
</evidence>
<comment type="subcellular location">
    <subcellularLocation>
        <location evidence="2">Cytoplasm</location>
    </subcellularLocation>
</comment>
<evidence type="ECO:0000256" key="6">
    <source>
        <dbReference type="ARBA" id="ARBA00022500"/>
    </source>
</evidence>
<dbReference type="InterPro" id="IPR004105">
    <property type="entry name" value="CheA-like_dim"/>
</dbReference>
<evidence type="ECO:0000259" key="17">
    <source>
        <dbReference type="PROSITE" id="PS50851"/>
    </source>
</evidence>
<evidence type="ECO:0000256" key="1">
    <source>
        <dbReference type="ARBA" id="ARBA00000085"/>
    </source>
</evidence>
<evidence type="ECO:0000313" key="20">
    <source>
        <dbReference type="EMBL" id="QSO47457.1"/>
    </source>
</evidence>
<comment type="function">
    <text evidence="13">Involved in the transmission of sensory signals from the chemoreceptors to the flagellar motors. CheA is autophosphorylated; it can transfer its phosphate group to either CheB or CheY.</text>
</comment>
<dbReference type="InterPro" id="IPR035891">
    <property type="entry name" value="CheY-binding_CheA"/>
</dbReference>
<accession>A0A9X7Z7P7</accession>
<evidence type="ECO:0000256" key="14">
    <source>
        <dbReference type="PROSITE-ProRule" id="PRU00110"/>
    </source>
</evidence>
<name>A0A9X7Z7P7_9BACL</name>
<keyword evidence="8" id="KW-0808">Transferase</keyword>
<dbReference type="SUPFAM" id="SSF47384">
    <property type="entry name" value="Homodimeric domain of signal transducing histidine kinase"/>
    <property type="match status" value="1"/>
</dbReference>
<dbReference type="SMART" id="SM00073">
    <property type="entry name" value="HPT"/>
    <property type="match status" value="1"/>
</dbReference>
<dbReference type="InterPro" id="IPR010808">
    <property type="entry name" value="CheA_P2-bd"/>
</dbReference>
<feature type="compositionally biased region" description="Basic and acidic residues" evidence="15">
    <location>
        <begin position="276"/>
        <end position="286"/>
    </location>
</feature>
<keyword evidence="12" id="KW-0902">Two-component regulatory system</keyword>
<dbReference type="Pfam" id="PF02518">
    <property type="entry name" value="HATPase_c"/>
    <property type="match status" value="1"/>
</dbReference>
<evidence type="ECO:0000256" key="2">
    <source>
        <dbReference type="ARBA" id="ARBA00004496"/>
    </source>
</evidence>
<dbReference type="AlphaFoldDB" id="A0A9X7Z7P7"/>
<dbReference type="GO" id="GO:0000155">
    <property type="term" value="F:phosphorelay sensor kinase activity"/>
    <property type="evidence" value="ECO:0007669"/>
    <property type="project" value="InterPro"/>
</dbReference>
<evidence type="ECO:0000256" key="8">
    <source>
        <dbReference type="ARBA" id="ARBA00022679"/>
    </source>
</evidence>
<feature type="domain" description="Histidine kinase" evidence="16">
    <location>
        <begin position="289"/>
        <end position="554"/>
    </location>
</feature>
<evidence type="ECO:0000256" key="4">
    <source>
        <dbReference type="ARBA" id="ARBA00021495"/>
    </source>
</evidence>
<evidence type="ECO:0000313" key="21">
    <source>
        <dbReference type="Proteomes" id="UP000663505"/>
    </source>
</evidence>
<dbReference type="Gene3D" id="3.30.70.1110">
    <property type="entry name" value="Histidine kinase CheA-like, P2 response regulator-binding domain"/>
    <property type="match status" value="1"/>
</dbReference>
<evidence type="ECO:0000256" key="9">
    <source>
        <dbReference type="ARBA" id="ARBA00022741"/>
    </source>
</evidence>
<dbReference type="EMBL" id="CP071182">
    <property type="protein sequence ID" value="QSO47433.1"/>
    <property type="molecule type" value="Genomic_DNA"/>
</dbReference>
<comment type="catalytic activity">
    <reaction evidence="1">
        <text>ATP + protein L-histidine = ADP + protein N-phospho-L-histidine.</text>
        <dbReference type="EC" id="2.7.13.3"/>
    </reaction>
</comment>
<dbReference type="InterPro" id="IPR004358">
    <property type="entry name" value="Sig_transdc_His_kin-like_C"/>
</dbReference>
<dbReference type="InterPro" id="IPR036097">
    <property type="entry name" value="HisK_dim/P_sf"/>
</dbReference>